<feature type="domain" description="Remorin C-terminal" evidence="3">
    <location>
        <begin position="398"/>
        <end position="500"/>
    </location>
</feature>
<evidence type="ECO:0000259" key="3">
    <source>
        <dbReference type="Pfam" id="PF03763"/>
    </source>
</evidence>
<evidence type="ECO:0000313" key="5">
    <source>
        <dbReference type="RefSeq" id="XP_021835312.1"/>
    </source>
</evidence>
<reference evidence="4" key="1">
    <citation type="journal article" date="2021" name="Nat. Commun.">
        <title>Genomic analyses provide insights into spinach domestication and the genetic basis of agronomic traits.</title>
        <authorList>
            <person name="Cai X."/>
            <person name="Sun X."/>
            <person name="Xu C."/>
            <person name="Sun H."/>
            <person name="Wang X."/>
            <person name="Ge C."/>
            <person name="Zhang Z."/>
            <person name="Wang Q."/>
            <person name="Fei Z."/>
            <person name="Jiao C."/>
            <person name="Wang Q."/>
        </authorList>
    </citation>
    <scope>NUCLEOTIDE SEQUENCE [LARGE SCALE GENOMIC DNA]</scope>
    <source>
        <strain evidence="4">cv. Varoflay</strain>
    </source>
</reference>
<comment type="similarity">
    <text evidence="1">Belongs to the remorin family.</text>
</comment>
<dbReference type="AlphaFoldDB" id="A0A9R0HQW1"/>
<feature type="compositionally biased region" description="Polar residues" evidence="2">
    <location>
        <begin position="287"/>
        <end position="304"/>
    </location>
</feature>
<feature type="region of interest" description="Disordered" evidence="2">
    <location>
        <begin position="138"/>
        <end position="165"/>
    </location>
</feature>
<evidence type="ECO:0000256" key="1">
    <source>
        <dbReference type="ARBA" id="ARBA00005711"/>
    </source>
</evidence>
<dbReference type="OrthoDB" id="1900877at2759"/>
<dbReference type="KEGG" id="soe:110775016"/>
<dbReference type="Pfam" id="PF03763">
    <property type="entry name" value="Remorin_C"/>
    <property type="match status" value="1"/>
</dbReference>
<keyword evidence="4" id="KW-1185">Reference proteome</keyword>
<dbReference type="InterPro" id="IPR005516">
    <property type="entry name" value="Remorin_C"/>
</dbReference>
<protein>
    <submittedName>
        <fullName evidence="5">Uncharacterized protein isoform X1</fullName>
    </submittedName>
</protein>
<name>A0A9R0HQW1_SPIOL</name>
<feature type="compositionally biased region" description="Basic and acidic residues" evidence="2">
    <location>
        <begin position="465"/>
        <end position="487"/>
    </location>
</feature>
<feature type="region of interest" description="Disordered" evidence="2">
    <location>
        <begin position="460"/>
        <end position="494"/>
    </location>
</feature>
<proteinExistence type="inferred from homology"/>
<dbReference type="PANTHER" id="PTHR31471:SF49">
    <property type="entry name" value="REMORIN FAMILY PROTEIN"/>
    <property type="match status" value="1"/>
</dbReference>
<feature type="region of interest" description="Disordered" evidence="2">
    <location>
        <begin position="286"/>
        <end position="325"/>
    </location>
</feature>
<feature type="region of interest" description="Disordered" evidence="2">
    <location>
        <begin position="24"/>
        <end position="50"/>
    </location>
</feature>
<feature type="compositionally biased region" description="Polar residues" evidence="2">
    <location>
        <begin position="35"/>
        <end position="45"/>
    </location>
</feature>
<dbReference type="PANTHER" id="PTHR31471">
    <property type="entry name" value="OS02G0116800 PROTEIN"/>
    <property type="match status" value="1"/>
</dbReference>
<evidence type="ECO:0000313" key="4">
    <source>
        <dbReference type="Proteomes" id="UP000813463"/>
    </source>
</evidence>
<organism evidence="4 5">
    <name type="scientific">Spinacia oleracea</name>
    <name type="common">Spinach</name>
    <dbReference type="NCBI Taxonomy" id="3562"/>
    <lineage>
        <taxon>Eukaryota</taxon>
        <taxon>Viridiplantae</taxon>
        <taxon>Streptophyta</taxon>
        <taxon>Embryophyta</taxon>
        <taxon>Tracheophyta</taxon>
        <taxon>Spermatophyta</taxon>
        <taxon>Magnoliopsida</taxon>
        <taxon>eudicotyledons</taxon>
        <taxon>Gunneridae</taxon>
        <taxon>Pentapetalae</taxon>
        <taxon>Caryophyllales</taxon>
        <taxon>Chenopodiaceae</taxon>
        <taxon>Chenopodioideae</taxon>
        <taxon>Anserineae</taxon>
        <taxon>Spinacia</taxon>
    </lineage>
</organism>
<dbReference type="GeneID" id="110775016"/>
<feature type="compositionally biased region" description="Low complexity" evidence="2">
    <location>
        <begin position="305"/>
        <end position="320"/>
    </location>
</feature>
<dbReference type="Proteomes" id="UP000813463">
    <property type="component" value="Chromosome 5"/>
</dbReference>
<dbReference type="RefSeq" id="XP_021835312.1">
    <property type="nucleotide sequence ID" value="XM_021979620.2"/>
</dbReference>
<reference evidence="5" key="2">
    <citation type="submission" date="2025-08" db="UniProtKB">
        <authorList>
            <consortium name="RefSeq"/>
        </authorList>
    </citation>
    <scope>IDENTIFICATION</scope>
    <source>
        <tissue evidence="5">Leaf</tissue>
    </source>
</reference>
<gene>
    <name evidence="5" type="primary">LOC110775016</name>
</gene>
<evidence type="ECO:0000256" key="2">
    <source>
        <dbReference type="SAM" id="MobiDB-lite"/>
    </source>
</evidence>
<sequence length="510" mass="57212">MDYERIDKPQTGIISPSKLRAKLMGVTHQKKKDGSNCNSSRTSPSRLEDSEFVNNSLLSSNNDAHFYDSGISLEPPQKLSGQTISSSLQNQNHCPAREKMDSSNVKVHQTARSDSGNSSAVHPLKCNEDENLDYDSNASSSSFEFHNGERRAHRSLTRSLSRPTSSKWNDAEKWIMCKQVNQSNNSKSLSSQNGGPRLSGINMVRVAPESASYRLPEMKPNEFCQLTSQISLERFSLAHPGLESIPVQSNESKDLRQVGNVMNSAHEVAGCPGIREISMRDMGTEMTPATSLEPSRTATPNGSLTPFRSPTSSIPSTPRTGEPTCTPVEHTFDINTQQLTEKGDKQLSEQELKVKTRREIVALGVQLGKMNIAAWASKDEKDKISLPDELELEHIQNQKRAAAWEEAEKSKHAARYRREEIKIQAWESQQKLKLEQELRRIEAKVERLRTHSQVKMMKKIATAKKRSEEKRVAAEAQKKRQAEKTEAQAEYIRQTGRTPSSHYICCGLLR</sequence>
<accession>A0A9R0HQW1</accession>